<keyword evidence="2" id="KW-1185">Reference proteome</keyword>
<reference evidence="1 2" key="1">
    <citation type="journal article" date="2009" name="BMC Genomics">
        <title>The complete genome sequence of Xanthomonas albilineans provides new insights into the reductive genome evolution of the xylem-limited Xanthomonadaceae.</title>
        <authorList>
            <person name="Pieretti I."/>
            <person name="Royer M."/>
            <person name="Barbe V."/>
            <person name="Carrere S."/>
            <person name="Koebnik R."/>
            <person name="Cociancich S."/>
            <person name="Couloux A."/>
            <person name="Darrasse A."/>
            <person name="Gouzy J."/>
            <person name="Jacques M.A."/>
            <person name="Lauber E."/>
            <person name="Manceau C."/>
            <person name="Mangenot S."/>
            <person name="Poussier S."/>
            <person name="Segurens B."/>
            <person name="Szurek B."/>
            <person name="Verdier V."/>
            <person name="Arlat M."/>
            <person name="Rott P."/>
        </authorList>
    </citation>
    <scope>NUCLEOTIDE SEQUENCE [LARGE SCALE GENOMIC DNA]</scope>
    <source>
        <strain evidence="2">GPE PC73 / CFBP 7063</strain>
    </source>
</reference>
<dbReference type="KEGG" id="xal:XALC_2796"/>
<proteinExistence type="predicted"/>
<name>D2UFW2_XANAP</name>
<dbReference type="Proteomes" id="UP000001890">
    <property type="component" value="Chromosome"/>
</dbReference>
<dbReference type="AlphaFoldDB" id="D2UFW2"/>
<sequence>MFHHFQEIIMLFISFDSHTVAEATTSREGGDEQICSRFSAVVWL</sequence>
<evidence type="ECO:0000313" key="2">
    <source>
        <dbReference type="Proteomes" id="UP000001890"/>
    </source>
</evidence>
<accession>D2UFW2</accession>
<dbReference type="STRING" id="380358.XALC_2796"/>
<evidence type="ECO:0000313" key="1">
    <source>
        <dbReference type="EMBL" id="CBA17273.1"/>
    </source>
</evidence>
<organism evidence="1 2">
    <name type="scientific">Xanthomonas albilineans (strain GPE PC73 / CFBP 7063)</name>
    <dbReference type="NCBI Taxonomy" id="380358"/>
    <lineage>
        <taxon>Bacteria</taxon>
        <taxon>Pseudomonadati</taxon>
        <taxon>Pseudomonadota</taxon>
        <taxon>Gammaproteobacteria</taxon>
        <taxon>Lysobacterales</taxon>
        <taxon>Lysobacteraceae</taxon>
        <taxon>Xanthomonas</taxon>
    </lineage>
</organism>
<gene>
    <name evidence="1" type="ordered locus">XALc_2796</name>
</gene>
<dbReference type="EMBL" id="FP565176">
    <property type="protein sequence ID" value="CBA17273.1"/>
    <property type="molecule type" value="Genomic_DNA"/>
</dbReference>
<protein>
    <submittedName>
        <fullName evidence="1">Uncharacterized protein</fullName>
    </submittedName>
</protein>